<proteinExistence type="predicted"/>
<name>A0ABY4EE61_VITST</name>
<keyword evidence="2" id="KW-1185">Reference proteome</keyword>
<dbReference type="Gene3D" id="3.30.700.10">
    <property type="entry name" value="Glycoprotein, Type 4 Pilin"/>
    <property type="match status" value="1"/>
</dbReference>
<protein>
    <submittedName>
        <fullName evidence="1">Pilin</fullName>
    </submittedName>
</protein>
<evidence type="ECO:0000313" key="2">
    <source>
        <dbReference type="Proteomes" id="UP000832034"/>
    </source>
</evidence>
<reference evidence="1" key="2">
    <citation type="journal article" date="2022" name="Res Sq">
        <title>Evolution of multicellular longitudinally dividing oral cavity symbionts (Neisseriaceae).</title>
        <authorList>
            <person name="Nyongesa S."/>
            <person name="Weber P."/>
            <person name="Bernet E."/>
            <person name="Pullido F."/>
            <person name="Nieckarz M."/>
            <person name="Delaby M."/>
            <person name="Nieves C."/>
            <person name="Viehboeck T."/>
            <person name="Krause N."/>
            <person name="Rivera-Millot A."/>
            <person name="Nakamura A."/>
            <person name="Vischer N."/>
            <person name="VanNieuwenhze M."/>
            <person name="Brun Y."/>
            <person name="Cava F."/>
            <person name="Bulgheresi S."/>
            <person name="Veyrier F."/>
        </authorList>
    </citation>
    <scope>NUCLEOTIDE SEQUENCE</scope>
    <source>
        <strain evidence="1">SAG 1488-6</strain>
    </source>
</reference>
<reference evidence="1" key="1">
    <citation type="submission" date="2021-12" db="EMBL/GenBank/DDBJ databases">
        <authorList>
            <person name="Veyrier F.J."/>
        </authorList>
    </citation>
    <scope>NUCLEOTIDE SEQUENCE</scope>
    <source>
        <strain evidence="1">SAG 1488-6</strain>
    </source>
</reference>
<sequence>MVYELTVARTNINSILSQGNQPTLEPDKEGSLTAQGTFYEYIGLDKDKPQSDLIYNPHIIENAQGNFESLEVTFNQKAVPSLQNVKLRLSIINNEWKCVYNPSANDQWDQSLNVQNCELQT</sequence>
<dbReference type="Proteomes" id="UP000832034">
    <property type="component" value="Chromosome"/>
</dbReference>
<evidence type="ECO:0000313" key="1">
    <source>
        <dbReference type="EMBL" id="UOO93680.1"/>
    </source>
</evidence>
<accession>A0ABY4EE61</accession>
<gene>
    <name evidence="1" type="ORF">LVJ81_02170</name>
</gene>
<dbReference type="EMBL" id="CP091512">
    <property type="protein sequence ID" value="UOO93680.1"/>
    <property type="molecule type" value="Genomic_DNA"/>
</dbReference>
<organism evidence="1 2">
    <name type="scientific">Vitreoscilla stercoraria</name>
    <dbReference type="NCBI Taxonomy" id="61"/>
    <lineage>
        <taxon>Bacteria</taxon>
        <taxon>Pseudomonadati</taxon>
        <taxon>Pseudomonadota</taxon>
        <taxon>Betaproteobacteria</taxon>
        <taxon>Neisseriales</taxon>
        <taxon>Neisseriaceae</taxon>
        <taxon>Vitreoscilla</taxon>
    </lineage>
</organism>